<dbReference type="OrthoDB" id="9786870at2"/>
<evidence type="ECO:0000259" key="8">
    <source>
        <dbReference type="Pfam" id="PF00884"/>
    </source>
</evidence>
<feature type="transmembrane region" description="Helical" evidence="7">
    <location>
        <begin position="12"/>
        <end position="34"/>
    </location>
</feature>
<keyword evidence="5 7" id="KW-1133">Transmembrane helix</keyword>
<dbReference type="Pfam" id="PF00884">
    <property type="entry name" value="Sulfatase"/>
    <property type="match status" value="1"/>
</dbReference>
<dbReference type="STRING" id="283786.SAMN04487990_104142"/>
<reference evidence="9 10" key="1">
    <citation type="submission" date="2016-10" db="EMBL/GenBank/DDBJ databases">
        <authorList>
            <person name="de Groot N.N."/>
        </authorList>
    </citation>
    <scope>NUCLEOTIDE SEQUENCE [LARGE SCALE GENOMIC DNA]</scope>
    <source>
        <strain evidence="9 10">DSM 23842</strain>
    </source>
</reference>
<feature type="transmembrane region" description="Helical" evidence="7">
    <location>
        <begin position="156"/>
        <end position="176"/>
    </location>
</feature>
<feature type="transmembrane region" description="Helical" evidence="7">
    <location>
        <begin position="124"/>
        <end position="144"/>
    </location>
</feature>
<evidence type="ECO:0000313" key="10">
    <source>
        <dbReference type="Proteomes" id="UP000198846"/>
    </source>
</evidence>
<dbReference type="CDD" id="cd16017">
    <property type="entry name" value="LptA"/>
    <property type="match status" value="1"/>
</dbReference>
<dbReference type="PANTHER" id="PTHR30443">
    <property type="entry name" value="INNER MEMBRANE PROTEIN"/>
    <property type="match status" value="1"/>
</dbReference>
<dbReference type="InterPro" id="IPR040423">
    <property type="entry name" value="PEA_transferase"/>
</dbReference>
<keyword evidence="6 7" id="KW-0472">Membrane</keyword>
<dbReference type="InterPro" id="IPR058130">
    <property type="entry name" value="PEA_transf_C"/>
</dbReference>
<dbReference type="SUPFAM" id="SSF53649">
    <property type="entry name" value="Alkaline phosphatase-like"/>
    <property type="match status" value="1"/>
</dbReference>
<evidence type="ECO:0000256" key="4">
    <source>
        <dbReference type="ARBA" id="ARBA00022692"/>
    </source>
</evidence>
<dbReference type="InterPro" id="IPR000917">
    <property type="entry name" value="Sulfatase_N"/>
</dbReference>
<proteinExistence type="predicted"/>
<dbReference type="GO" id="GO:0016776">
    <property type="term" value="F:phosphotransferase activity, phosphate group as acceptor"/>
    <property type="evidence" value="ECO:0007669"/>
    <property type="project" value="TreeGrafter"/>
</dbReference>
<dbReference type="Proteomes" id="UP000198846">
    <property type="component" value="Unassembled WGS sequence"/>
</dbReference>
<dbReference type="GO" id="GO:0005886">
    <property type="term" value="C:plasma membrane"/>
    <property type="evidence" value="ECO:0007669"/>
    <property type="project" value="UniProtKB-SubCell"/>
</dbReference>
<gene>
    <name evidence="9" type="ORF">SAMN04487990_104142</name>
</gene>
<protein>
    <submittedName>
        <fullName evidence="9">Heptose-I-phosphate ethanolaminephosphotransferase</fullName>
    </submittedName>
</protein>
<dbReference type="GO" id="GO:0009244">
    <property type="term" value="P:lipopolysaccharide core region biosynthetic process"/>
    <property type="evidence" value="ECO:0007669"/>
    <property type="project" value="TreeGrafter"/>
</dbReference>
<evidence type="ECO:0000256" key="7">
    <source>
        <dbReference type="SAM" id="Phobius"/>
    </source>
</evidence>
<keyword evidence="3 9" id="KW-0808">Transferase</keyword>
<feature type="transmembrane region" description="Helical" evidence="7">
    <location>
        <begin position="40"/>
        <end position="60"/>
    </location>
</feature>
<dbReference type="EMBL" id="FNQK01000004">
    <property type="protein sequence ID" value="SDZ94284.1"/>
    <property type="molecule type" value="Genomic_DNA"/>
</dbReference>
<evidence type="ECO:0000256" key="1">
    <source>
        <dbReference type="ARBA" id="ARBA00004651"/>
    </source>
</evidence>
<keyword evidence="4 7" id="KW-0812">Transmembrane</keyword>
<keyword evidence="2" id="KW-1003">Cell membrane</keyword>
<dbReference type="RefSeq" id="WP_092132820.1">
    <property type="nucleotide sequence ID" value="NZ_FNQK01000004.1"/>
</dbReference>
<name>A0A1H3X6L4_BIZPA</name>
<keyword evidence="10" id="KW-1185">Reference proteome</keyword>
<dbReference type="PANTHER" id="PTHR30443:SF2">
    <property type="entry name" value="PHOSPHOETHANOLAMINE TRANSFERASE EPTC"/>
    <property type="match status" value="1"/>
</dbReference>
<feature type="domain" description="Sulfatase N-terminal" evidence="8">
    <location>
        <begin position="228"/>
        <end position="512"/>
    </location>
</feature>
<evidence type="ECO:0000256" key="6">
    <source>
        <dbReference type="ARBA" id="ARBA00023136"/>
    </source>
</evidence>
<accession>A0A1H3X6L4</accession>
<dbReference type="InterPro" id="IPR017850">
    <property type="entry name" value="Alkaline_phosphatase_core_sf"/>
</dbReference>
<comment type="subcellular location">
    <subcellularLocation>
        <location evidence="1">Cell membrane</location>
        <topology evidence="1">Multi-pass membrane protein</topology>
    </subcellularLocation>
</comment>
<evidence type="ECO:0000256" key="3">
    <source>
        <dbReference type="ARBA" id="ARBA00022679"/>
    </source>
</evidence>
<evidence type="ECO:0000313" key="9">
    <source>
        <dbReference type="EMBL" id="SDZ94284.1"/>
    </source>
</evidence>
<sequence>MLKRLKSHLPPIVRSALVLGYPLVLFVIIGALVIPLKADYYKELGTLFLFTSISIGAVLLIESPRLKKWTFVILLGILGFFASIKLIFYAVFGVKISGSSLFVLFETNKNEASEFLAGYVNGEVVVISLLFLIPILIASAYLVFKNKAISVFKLDHNSTGFRSAILVLMLLCVYFLNRSFKDHSLVFTVSKSYKEYAEAKKNVQSDLAQTTSENVSITRQDTLPKIGVVIIGEATSRWHMELYGYNRPTNPLLKEIKDELFIFEDAISPHVMTIRSLEKNLTLNSFETPQHETNFSVVQLANAAGFTTHWISNQEPVGFTESIPTIIGSAAQQTQFLATDSYNYAIYDENVLPELKKALQRPGERKLIFLHLIGTHRLYKKRYPETFNYFSGVNERTKYKTAYSELKVNEYDNAVRYNDYVVREIIETVRTADQPSFVVYFSDHGDEVFDTIDFIGHHGSKATRPMHDVPFIAWFSEAYKKKHPQHIEATSRNSSKPYALEDFTHSFSDLIQVSAKGVDSTKSIFSSDFKVKRRQLRHGRFYDEL</sequence>
<feature type="transmembrane region" description="Helical" evidence="7">
    <location>
        <begin position="72"/>
        <end position="92"/>
    </location>
</feature>
<dbReference type="AlphaFoldDB" id="A0A1H3X6L4"/>
<dbReference type="Gene3D" id="3.40.720.10">
    <property type="entry name" value="Alkaline Phosphatase, subunit A"/>
    <property type="match status" value="1"/>
</dbReference>
<organism evidence="9 10">
    <name type="scientific">Bizionia paragorgiae</name>
    <dbReference type="NCBI Taxonomy" id="283786"/>
    <lineage>
        <taxon>Bacteria</taxon>
        <taxon>Pseudomonadati</taxon>
        <taxon>Bacteroidota</taxon>
        <taxon>Flavobacteriia</taxon>
        <taxon>Flavobacteriales</taxon>
        <taxon>Flavobacteriaceae</taxon>
        <taxon>Bizionia</taxon>
    </lineage>
</organism>
<evidence type="ECO:0000256" key="2">
    <source>
        <dbReference type="ARBA" id="ARBA00022475"/>
    </source>
</evidence>
<evidence type="ECO:0000256" key="5">
    <source>
        <dbReference type="ARBA" id="ARBA00022989"/>
    </source>
</evidence>